<protein>
    <submittedName>
        <fullName evidence="1">Uncharacterized protein</fullName>
    </submittedName>
</protein>
<dbReference type="EMBL" id="WNDA01000006">
    <property type="protein sequence ID" value="MTU68590.1"/>
    <property type="molecule type" value="Genomic_DNA"/>
</dbReference>
<dbReference type="RefSeq" id="WP_155150747.1">
    <property type="nucleotide sequence ID" value="NZ_WNCS01000001.1"/>
</dbReference>
<gene>
    <name evidence="1" type="ORF">GMD92_05780</name>
</gene>
<evidence type="ECO:0000313" key="2">
    <source>
        <dbReference type="Proteomes" id="UP000448908"/>
    </source>
</evidence>
<reference evidence="1 2" key="1">
    <citation type="journal article" date="2019" name="Nat. Med.">
        <title>A library of human gut bacterial isolates paired with longitudinal multiomics data enables mechanistic microbiome research.</title>
        <authorList>
            <person name="Poyet M."/>
            <person name="Groussin M."/>
            <person name="Gibbons S.M."/>
            <person name="Avila-Pacheco J."/>
            <person name="Jiang X."/>
            <person name="Kearney S.M."/>
            <person name="Perrotta A.R."/>
            <person name="Berdy B."/>
            <person name="Zhao S."/>
            <person name="Lieberman T.D."/>
            <person name="Swanson P.K."/>
            <person name="Smith M."/>
            <person name="Roesemann S."/>
            <person name="Alexander J.E."/>
            <person name="Rich S.A."/>
            <person name="Livny J."/>
            <person name="Vlamakis H."/>
            <person name="Clish C."/>
            <person name="Bullock K."/>
            <person name="Deik A."/>
            <person name="Scott J."/>
            <person name="Pierce K.A."/>
            <person name="Xavier R.J."/>
            <person name="Alm E.J."/>
        </authorList>
    </citation>
    <scope>NUCLEOTIDE SEQUENCE [LARGE SCALE GENOMIC DNA]</scope>
    <source>
        <strain evidence="1 2">BIOML-A16</strain>
    </source>
</reference>
<comment type="caution">
    <text evidence="1">The sequence shown here is derived from an EMBL/GenBank/DDBJ whole genome shotgun (WGS) entry which is preliminary data.</text>
</comment>
<dbReference type="Pfam" id="PF20330">
    <property type="entry name" value="DUF6625"/>
    <property type="match status" value="1"/>
</dbReference>
<dbReference type="InterPro" id="IPR046733">
    <property type="entry name" value="DUF6625"/>
</dbReference>
<dbReference type="AlphaFoldDB" id="A0AA43W0J1"/>
<accession>A0AA43W0J1</accession>
<name>A0AA43W0J1_9BACT</name>
<organism evidence="1 2">
    <name type="scientific">Parabacteroides merdae</name>
    <dbReference type="NCBI Taxonomy" id="46503"/>
    <lineage>
        <taxon>Bacteria</taxon>
        <taxon>Pseudomonadati</taxon>
        <taxon>Bacteroidota</taxon>
        <taxon>Bacteroidia</taxon>
        <taxon>Bacteroidales</taxon>
        <taxon>Tannerellaceae</taxon>
        <taxon>Parabacteroides</taxon>
    </lineage>
</organism>
<proteinExistence type="predicted"/>
<evidence type="ECO:0000313" key="1">
    <source>
        <dbReference type="EMBL" id="MTU68590.1"/>
    </source>
</evidence>
<dbReference type="Proteomes" id="UP000448908">
    <property type="component" value="Unassembled WGS sequence"/>
</dbReference>
<sequence length="340" mass="41191">MNIVLIIPYFGKLPEWITLFFKSCEYLDGKIDFLFFTDDENISCINRPSNVKCYVVSFDWLIKYIEKKGFGVLSSAYKLCDYRPLYGYIFQEYIEGYDYWGYCDIDTVLGDISSFLIRNNYTCYDRIGEKGHFTIYRNTKKCRELFTQYPYSFPKYFDFEFVKQTTYPCHFDESGMNVICNRSNCIKYLEKNFALQTTIVRELHLHTFGAKYPELFVFNKGHIYRYEKRNDSIMKEEYMYIHFQDRKKMPIHNGCEDCFLITHLGFVPFSEEKIEDYFLLYGGFDTKEEREGYLKDVISKNRINQKKKLKREFKTCGLRAFYNLYQRKKWIYFLKKNNMF</sequence>